<comment type="caution">
    <text evidence="2">The sequence shown here is derived from an EMBL/GenBank/DDBJ whole genome shotgun (WGS) entry which is preliminary data.</text>
</comment>
<reference evidence="2 3" key="1">
    <citation type="submission" date="2015-04" db="EMBL/GenBank/DDBJ databases">
        <title>The draft genome sequence of Fusarium langsethiae, a T-2/HT-2 mycotoxin producer.</title>
        <authorList>
            <person name="Lysoe E."/>
            <person name="Divon H.H."/>
            <person name="Terzi V."/>
            <person name="Orru L."/>
            <person name="Lamontanara A."/>
            <person name="Kolseth A.-K."/>
            <person name="Frandsen R.J."/>
            <person name="Nielsen K."/>
            <person name="Thrane U."/>
        </authorList>
    </citation>
    <scope>NUCLEOTIDE SEQUENCE [LARGE SCALE GENOMIC DNA]</scope>
    <source>
        <strain evidence="2 3">Fl201059</strain>
    </source>
</reference>
<name>A0A0M9ELS8_FUSLA</name>
<evidence type="ECO:0000256" key="1">
    <source>
        <dbReference type="SAM" id="SignalP"/>
    </source>
</evidence>
<keyword evidence="1" id="KW-0732">Signal</keyword>
<evidence type="ECO:0008006" key="4">
    <source>
        <dbReference type="Google" id="ProtNLM"/>
    </source>
</evidence>
<dbReference type="AlphaFoldDB" id="A0A0M9ELS8"/>
<dbReference type="EMBL" id="JXCE01000955">
    <property type="protein sequence ID" value="KPA35678.1"/>
    <property type="molecule type" value="Genomic_DNA"/>
</dbReference>
<sequence>MKFTSFTATLITLLVTADTAAAACCNAKACDGFDLKGNCKNGCYPYQKTVKINRSGLRSSVASGKTGKECKCNFGKEHGSCMEVSVKGKNAPNGCLTGIEYLYCWRAN</sequence>
<dbReference type="Proteomes" id="UP000037904">
    <property type="component" value="Unassembled WGS sequence"/>
</dbReference>
<gene>
    <name evidence="2" type="ORF">FLAG1_11606</name>
</gene>
<keyword evidence="3" id="KW-1185">Reference proteome</keyword>
<feature type="signal peptide" evidence="1">
    <location>
        <begin position="1"/>
        <end position="22"/>
    </location>
</feature>
<evidence type="ECO:0000313" key="3">
    <source>
        <dbReference type="Proteomes" id="UP000037904"/>
    </source>
</evidence>
<evidence type="ECO:0000313" key="2">
    <source>
        <dbReference type="EMBL" id="KPA35678.1"/>
    </source>
</evidence>
<organism evidence="2 3">
    <name type="scientific">Fusarium langsethiae</name>
    <dbReference type="NCBI Taxonomy" id="179993"/>
    <lineage>
        <taxon>Eukaryota</taxon>
        <taxon>Fungi</taxon>
        <taxon>Dikarya</taxon>
        <taxon>Ascomycota</taxon>
        <taxon>Pezizomycotina</taxon>
        <taxon>Sordariomycetes</taxon>
        <taxon>Hypocreomycetidae</taxon>
        <taxon>Hypocreales</taxon>
        <taxon>Nectriaceae</taxon>
        <taxon>Fusarium</taxon>
    </lineage>
</organism>
<proteinExistence type="predicted"/>
<accession>A0A0M9ELS8</accession>
<feature type="chain" id="PRO_5005834830" description="Small secreted protein" evidence="1">
    <location>
        <begin position="23"/>
        <end position="108"/>
    </location>
</feature>
<protein>
    <recommendedName>
        <fullName evidence="4">Small secreted protein</fullName>
    </recommendedName>
</protein>